<comment type="similarity">
    <text evidence="9 11">Belongs to the TonB-dependent receptor family.</text>
</comment>
<keyword evidence="15" id="KW-0675">Receptor</keyword>
<dbReference type="PANTHER" id="PTHR47234:SF3">
    <property type="entry name" value="SECRETIN_TONB SHORT N-TERMINAL DOMAIN-CONTAINING PROTEIN"/>
    <property type="match status" value="1"/>
</dbReference>
<dbReference type="PROSITE" id="PS52016">
    <property type="entry name" value="TONB_DEPENDENT_REC_3"/>
    <property type="match status" value="1"/>
</dbReference>
<keyword evidence="3 9" id="KW-1134">Transmembrane beta strand</keyword>
<evidence type="ECO:0000256" key="3">
    <source>
        <dbReference type="ARBA" id="ARBA00022452"/>
    </source>
</evidence>
<evidence type="ECO:0000256" key="10">
    <source>
        <dbReference type="PROSITE-ProRule" id="PRU10143"/>
    </source>
</evidence>
<feature type="signal peptide" evidence="12">
    <location>
        <begin position="1"/>
        <end position="33"/>
    </location>
</feature>
<feature type="domain" description="TonB-dependent receptor-like beta-barrel" evidence="13">
    <location>
        <begin position="300"/>
        <end position="769"/>
    </location>
</feature>
<dbReference type="SUPFAM" id="SSF56935">
    <property type="entry name" value="Porins"/>
    <property type="match status" value="1"/>
</dbReference>
<dbReference type="PROSITE" id="PS00430">
    <property type="entry name" value="TONB_DEPENDENT_REC_1"/>
    <property type="match status" value="1"/>
</dbReference>
<gene>
    <name evidence="15" type="ORF">IP93_03087</name>
</gene>
<dbReference type="AlphaFoldDB" id="A0A562LD47"/>
<sequence>MCRFDVEQQVKSSSLAAAILLVINMGAAGAAHAQAGTGSASPDAVEGATSLDSVIVTGTRGANRTQFDTLAPVDVFTAEDISAVESSDLNDVLAQLVPSFVVQRLPMNDGLVFVRPATLRGLSPDQTLVLVNGRRFHRSALLGARGAQAADLAQIPTSAVKRIEVLRDGASAQYGSDAIAGVINIILHDDQATDISVRASEYSEGDGAAWRVGARTGFGIGEYGNLSLFAEMEESDATSRSRQRPDAIAFQNAHPDLVVPNPVQRWGQPDLESQRVGFNAKITLAGYTELYGHGLFGQSEGVSDFNWRNPDGTASAFNPSTVFPGWDLRSIYPVGFVPKYGSEQEDMQFVAGVRGEFSDRFTWDVSASYGSNEIDYTLSNSINASLGPNSPTAFNLGQLSQEEVNFNADFVYSLPVDALPQPVNIAFGAEYRTETFGVTAGDPASYAVGPGAVTGLAPNSNGAPGFSNRQAGEWDQDSYAAYIDVEVPVTERWNVGAALRYEDFTSFGDTVDGKLSSRFAITPNLALRGSYSTGFRAPTPGQLNSTDTGQGLDTVTLQIFTSGRLSPDDPLAVLLGAKPLKPEESETLSLGLAWQGESGFSGSLDMYRIKVTDRFSQSASFRIPAGTPNPMLYTSVSYFTNDFDTTTSGIDLVGSYVGDVGAGKLNLTAALNYNKTEVDGGSTGVATNLTQRTIFEERLPKQKATLTANYDIGNWGLLGRVRHYGAWTDSSGNATGDIFQRFGDMQFLDLALTYRFNKVHSLRIGADNVLDEYPDEATFQASRGLVYSRNAPYDTDGRNVYAEYRIRF</sequence>
<evidence type="ECO:0000259" key="13">
    <source>
        <dbReference type="Pfam" id="PF00593"/>
    </source>
</evidence>
<evidence type="ECO:0000259" key="14">
    <source>
        <dbReference type="Pfam" id="PF07715"/>
    </source>
</evidence>
<feature type="chain" id="PRO_5021704521" evidence="12">
    <location>
        <begin position="34"/>
        <end position="808"/>
    </location>
</feature>
<feature type="short sequence motif" description="TonB box" evidence="10">
    <location>
        <begin position="53"/>
        <end position="59"/>
    </location>
</feature>
<dbReference type="EMBL" id="VLKP01000022">
    <property type="protein sequence ID" value="TWI05364.1"/>
    <property type="molecule type" value="Genomic_DNA"/>
</dbReference>
<dbReference type="InterPro" id="IPR036942">
    <property type="entry name" value="Beta-barrel_TonB_sf"/>
</dbReference>
<dbReference type="CDD" id="cd01347">
    <property type="entry name" value="ligand_gated_channel"/>
    <property type="match status" value="1"/>
</dbReference>
<keyword evidence="16" id="KW-1185">Reference proteome</keyword>
<evidence type="ECO:0000256" key="2">
    <source>
        <dbReference type="ARBA" id="ARBA00022448"/>
    </source>
</evidence>
<feature type="domain" description="TonB-dependent receptor plug" evidence="14">
    <location>
        <begin position="66"/>
        <end position="182"/>
    </location>
</feature>
<dbReference type="InterPro" id="IPR037066">
    <property type="entry name" value="Plug_dom_sf"/>
</dbReference>
<evidence type="ECO:0000256" key="7">
    <source>
        <dbReference type="ARBA" id="ARBA00023136"/>
    </source>
</evidence>
<dbReference type="InterPro" id="IPR000531">
    <property type="entry name" value="Beta-barrel_TonB"/>
</dbReference>
<evidence type="ECO:0000256" key="9">
    <source>
        <dbReference type="PROSITE-ProRule" id="PRU01360"/>
    </source>
</evidence>
<evidence type="ECO:0000313" key="16">
    <source>
        <dbReference type="Proteomes" id="UP000316471"/>
    </source>
</evidence>
<dbReference type="InterPro" id="IPR039426">
    <property type="entry name" value="TonB-dep_rcpt-like"/>
</dbReference>
<evidence type="ECO:0000256" key="11">
    <source>
        <dbReference type="RuleBase" id="RU003357"/>
    </source>
</evidence>
<dbReference type="GO" id="GO:0009279">
    <property type="term" value="C:cell outer membrane"/>
    <property type="evidence" value="ECO:0007669"/>
    <property type="project" value="UniProtKB-SubCell"/>
</dbReference>
<keyword evidence="7 9" id="KW-0472">Membrane</keyword>
<evidence type="ECO:0000256" key="8">
    <source>
        <dbReference type="ARBA" id="ARBA00023237"/>
    </source>
</evidence>
<proteinExistence type="inferred from homology"/>
<reference evidence="15 16" key="1">
    <citation type="journal article" date="2015" name="Stand. Genomic Sci.">
        <title>Genomic Encyclopedia of Bacterial and Archaeal Type Strains, Phase III: the genomes of soil and plant-associated and newly described type strains.</title>
        <authorList>
            <person name="Whitman W.B."/>
            <person name="Woyke T."/>
            <person name="Klenk H.P."/>
            <person name="Zhou Y."/>
            <person name="Lilburn T.G."/>
            <person name="Beck B.J."/>
            <person name="De Vos P."/>
            <person name="Vandamme P."/>
            <person name="Eisen J.A."/>
            <person name="Garrity G."/>
            <person name="Hugenholtz P."/>
            <person name="Kyrpides N.C."/>
        </authorList>
    </citation>
    <scope>NUCLEOTIDE SEQUENCE [LARGE SCALE GENOMIC DNA]</scope>
    <source>
        <strain evidence="15 16">CGMCC 1.10136</strain>
    </source>
</reference>
<keyword evidence="6 10" id="KW-0798">TonB box</keyword>
<dbReference type="InterPro" id="IPR010916">
    <property type="entry name" value="TonB_box_CS"/>
</dbReference>
<dbReference type="Pfam" id="PF00593">
    <property type="entry name" value="TonB_dep_Rec_b-barrel"/>
    <property type="match status" value="1"/>
</dbReference>
<comment type="caution">
    <text evidence="15">The sequence shown here is derived from an EMBL/GenBank/DDBJ whole genome shotgun (WGS) entry which is preliminary data.</text>
</comment>
<dbReference type="Gene3D" id="2.40.170.20">
    <property type="entry name" value="TonB-dependent receptor, beta-barrel domain"/>
    <property type="match status" value="1"/>
</dbReference>
<evidence type="ECO:0000313" key="15">
    <source>
        <dbReference type="EMBL" id="TWI05364.1"/>
    </source>
</evidence>
<name>A0A562LD47_9GAMM</name>
<dbReference type="PANTHER" id="PTHR47234">
    <property type="match status" value="1"/>
</dbReference>
<dbReference type="Proteomes" id="UP000316471">
    <property type="component" value="Unassembled WGS sequence"/>
</dbReference>
<keyword evidence="5 12" id="KW-0732">Signal</keyword>
<evidence type="ECO:0000256" key="6">
    <source>
        <dbReference type="ARBA" id="ARBA00023077"/>
    </source>
</evidence>
<keyword evidence="8 9" id="KW-0998">Cell outer membrane</keyword>
<evidence type="ECO:0000256" key="1">
    <source>
        <dbReference type="ARBA" id="ARBA00004571"/>
    </source>
</evidence>
<dbReference type="InterPro" id="IPR012910">
    <property type="entry name" value="Plug_dom"/>
</dbReference>
<organism evidence="15 16">
    <name type="scientific">Aerolutibacter ruishenii</name>
    <dbReference type="NCBI Taxonomy" id="686800"/>
    <lineage>
        <taxon>Bacteria</taxon>
        <taxon>Pseudomonadati</taxon>
        <taxon>Pseudomonadota</taxon>
        <taxon>Gammaproteobacteria</taxon>
        <taxon>Lysobacterales</taxon>
        <taxon>Lysobacteraceae</taxon>
        <taxon>Aerolutibacter</taxon>
    </lineage>
</organism>
<comment type="subcellular location">
    <subcellularLocation>
        <location evidence="1 9">Cell outer membrane</location>
        <topology evidence="1 9">Multi-pass membrane protein</topology>
    </subcellularLocation>
</comment>
<evidence type="ECO:0000256" key="5">
    <source>
        <dbReference type="ARBA" id="ARBA00022729"/>
    </source>
</evidence>
<dbReference type="Gene3D" id="2.170.130.10">
    <property type="entry name" value="TonB-dependent receptor, plug domain"/>
    <property type="match status" value="1"/>
</dbReference>
<evidence type="ECO:0000256" key="12">
    <source>
        <dbReference type="SAM" id="SignalP"/>
    </source>
</evidence>
<evidence type="ECO:0000256" key="4">
    <source>
        <dbReference type="ARBA" id="ARBA00022692"/>
    </source>
</evidence>
<keyword evidence="2 9" id="KW-0813">Transport</keyword>
<accession>A0A562LD47</accession>
<keyword evidence="4 9" id="KW-0812">Transmembrane</keyword>
<protein>
    <submittedName>
        <fullName evidence="15">Iron complex outermembrane receptor protein</fullName>
    </submittedName>
</protein>
<dbReference type="Pfam" id="PF07715">
    <property type="entry name" value="Plug"/>
    <property type="match status" value="1"/>
</dbReference>